<organism evidence="1 2">
    <name type="scientific">Acetobacter persici</name>
    <dbReference type="NCBI Taxonomy" id="1076596"/>
    <lineage>
        <taxon>Bacteria</taxon>
        <taxon>Pseudomonadati</taxon>
        <taxon>Pseudomonadota</taxon>
        <taxon>Alphaproteobacteria</taxon>
        <taxon>Acetobacterales</taxon>
        <taxon>Acetobacteraceae</taxon>
        <taxon>Acetobacter</taxon>
    </lineage>
</organism>
<accession>A0A6V8ICT4</accession>
<evidence type="ECO:0000313" key="1">
    <source>
        <dbReference type="EMBL" id="GFE94902.1"/>
    </source>
</evidence>
<dbReference type="OrthoDB" id="9810174at2"/>
<proteinExistence type="predicted"/>
<dbReference type="EMBL" id="BLJP01000032">
    <property type="protein sequence ID" value="GFE94902.1"/>
    <property type="molecule type" value="Genomic_DNA"/>
</dbReference>
<dbReference type="AlphaFoldDB" id="A0A6V8ICT4"/>
<protein>
    <submittedName>
        <fullName evidence="1">Uncharacterized protein</fullName>
    </submittedName>
</protein>
<reference evidence="1 2" key="1">
    <citation type="journal article" date="2020" name="Cell Rep.">
        <title>Local necrotic cells trigger systemic immune activation via gut microbiome dysbiosis in Drosophila.</title>
        <authorList>
            <person name="Kosakamoto H."/>
            <person name="Yamauchi T."/>
            <person name="Akuzawa-Tokita Y."/>
            <person name="Nishimura K."/>
            <person name="Soga T."/>
            <person name="Murakami T."/>
            <person name="Mori H."/>
            <person name="Yamamoto K."/>
            <person name="Miyazaki R."/>
            <person name="Koto A."/>
            <person name="Miura M."/>
            <person name="Obata F."/>
        </authorList>
    </citation>
    <scope>NUCLEOTIDE SEQUENCE [LARGE SCALE GENOMIC DNA]</scope>
    <source>
        <strain evidence="1 2">Ai</strain>
    </source>
</reference>
<name>A0A6V8ICT4_9PROT</name>
<gene>
    <name evidence="1" type="ORF">DmAi_29610</name>
</gene>
<evidence type="ECO:0000313" key="2">
    <source>
        <dbReference type="Proteomes" id="UP000548726"/>
    </source>
</evidence>
<sequence length="405" mass="42195">MVDYTNSDGFVTDAQGRRQYANRDDAALIEGTEIDATDHNEVRNELVYLVYQAGLTPSNDDLTQVYKAVQKLVAAGASSAAVGFTPVEQGGHDGLQSDKINIGNSESGLAAYIAGTYYGVLATQAWATGKFILNNGGTNGGIVSATIDGGTKGPSFLDGAGTWHQVADYSALQAEISRATTVESNLQTSIGQKVDKSGDTMTGPLTVKSFSGITASGTPSSANTGDYINYPAFVSSSEGRGGTAWLQLQEHVGTNFTLLMGVASGGNSRYFGIPQGARANDSAYGDVAYTSDLSSYVPSSTYASDFSTSDSQVINLPYGNKIQRFVVSVPTNGTNSHRITYPEAFSGAAVPVFNGNDNSQSRSFSLSNNTTPDATGFDIAVSLHGQSTGASYDAVTLTVIAIGPR</sequence>
<dbReference type="RefSeq" id="WP_086656681.1">
    <property type="nucleotide sequence ID" value="NZ_BLJP01000032.1"/>
</dbReference>
<dbReference type="Proteomes" id="UP000548726">
    <property type="component" value="Unassembled WGS sequence"/>
</dbReference>
<keyword evidence="2" id="KW-1185">Reference proteome</keyword>
<comment type="caution">
    <text evidence="1">The sequence shown here is derived from an EMBL/GenBank/DDBJ whole genome shotgun (WGS) entry which is preliminary data.</text>
</comment>